<name>A0A420WDM2_9PROT</name>
<evidence type="ECO:0000313" key="1">
    <source>
        <dbReference type="EMBL" id="RKQ69134.1"/>
    </source>
</evidence>
<dbReference type="InterPro" id="IPR022385">
    <property type="entry name" value="Rhs_assc_core"/>
</dbReference>
<dbReference type="NCBIfam" id="TIGR03696">
    <property type="entry name" value="Rhs_assc_core"/>
    <property type="match status" value="1"/>
</dbReference>
<comment type="caution">
    <text evidence="1">The sequence shown here is derived from an EMBL/GenBank/DDBJ whole genome shotgun (WGS) entry which is preliminary data.</text>
</comment>
<accession>A0A420WDM2</accession>
<evidence type="ECO:0000313" key="2">
    <source>
        <dbReference type="Proteomes" id="UP000282211"/>
    </source>
</evidence>
<dbReference type="PANTHER" id="PTHR32305:SF15">
    <property type="entry name" value="PROTEIN RHSA-RELATED"/>
    <property type="match status" value="1"/>
</dbReference>
<dbReference type="EMBL" id="RBII01000002">
    <property type="protein sequence ID" value="RKQ69134.1"/>
    <property type="molecule type" value="Genomic_DNA"/>
</dbReference>
<reference evidence="1 2" key="1">
    <citation type="submission" date="2018-10" db="EMBL/GenBank/DDBJ databases">
        <title>Genomic Encyclopedia of Type Strains, Phase IV (KMG-IV): sequencing the most valuable type-strain genomes for metagenomic binning, comparative biology and taxonomic classification.</title>
        <authorList>
            <person name="Goeker M."/>
        </authorList>
    </citation>
    <scope>NUCLEOTIDE SEQUENCE [LARGE SCALE GENOMIC DNA]</scope>
    <source>
        <strain evidence="1 2">DSM 22008</strain>
    </source>
</reference>
<dbReference type="RefSeq" id="WP_121101316.1">
    <property type="nucleotide sequence ID" value="NZ_RBII01000002.1"/>
</dbReference>
<dbReference type="Proteomes" id="UP000282211">
    <property type="component" value="Unassembled WGS sequence"/>
</dbReference>
<dbReference type="Gene3D" id="2.180.10.10">
    <property type="entry name" value="RHS repeat-associated core"/>
    <property type="match status" value="1"/>
</dbReference>
<gene>
    <name evidence="1" type="ORF">DES40_1920</name>
</gene>
<dbReference type="AlphaFoldDB" id="A0A420WDM2"/>
<dbReference type="PRINTS" id="PR00394">
    <property type="entry name" value="RHSPROTEIN"/>
</dbReference>
<proteinExistence type="predicted"/>
<dbReference type="PANTHER" id="PTHR32305">
    <property type="match status" value="1"/>
</dbReference>
<organism evidence="1 2">
    <name type="scientific">Litorimonas taeanensis</name>
    <dbReference type="NCBI Taxonomy" id="568099"/>
    <lineage>
        <taxon>Bacteria</taxon>
        <taxon>Pseudomonadati</taxon>
        <taxon>Pseudomonadota</taxon>
        <taxon>Alphaproteobacteria</taxon>
        <taxon>Maricaulales</taxon>
        <taxon>Robiginitomaculaceae</taxon>
    </lineage>
</organism>
<protein>
    <submittedName>
        <fullName evidence="1">RHS repeat-associated protein</fullName>
    </submittedName>
</protein>
<dbReference type="InterPro" id="IPR050708">
    <property type="entry name" value="T6SS_VgrG/RHS"/>
</dbReference>
<sequence length="231" mass="25061">MDLIPNLHADHLGRPTHATDVAGQVVWEGGITTPFGLQLSAMGAVTQSLMFPGQYADEETGYYDNWHRTYDPTLGRYLQSDPIGLAGGLNRYAYVGGNPVNFIDPTGEFGFLGGAIGAGTNLTIQLALNGGRFECVDWGDVMISGVFGAVIPGALSQVKSAKLAISKRKQMNSYLRKVKNPKNIRKFIRRKGKANNDILLELEFRFSAVVAQTGLKKTTNVLDDDSCGMCK</sequence>
<keyword evidence="2" id="KW-1185">Reference proteome</keyword>
<dbReference type="InParanoid" id="A0A420WDM2"/>